<dbReference type="PANTHER" id="PTHR33154">
    <property type="entry name" value="TRANSCRIPTIONAL REGULATOR, ARSR FAMILY"/>
    <property type="match status" value="1"/>
</dbReference>
<organism evidence="5 6">
    <name type="scientific">Mobilitalea sibirica</name>
    <dbReference type="NCBI Taxonomy" id="1462919"/>
    <lineage>
        <taxon>Bacteria</taxon>
        <taxon>Bacillati</taxon>
        <taxon>Bacillota</taxon>
        <taxon>Clostridia</taxon>
        <taxon>Lachnospirales</taxon>
        <taxon>Lachnospiraceae</taxon>
        <taxon>Mobilitalea</taxon>
    </lineage>
</organism>
<evidence type="ECO:0000259" key="4">
    <source>
        <dbReference type="PROSITE" id="PS50987"/>
    </source>
</evidence>
<keyword evidence="1" id="KW-0805">Transcription regulation</keyword>
<dbReference type="Pfam" id="PF01022">
    <property type="entry name" value="HTH_5"/>
    <property type="match status" value="1"/>
</dbReference>
<evidence type="ECO:0000313" key="6">
    <source>
        <dbReference type="Proteomes" id="UP000623269"/>
    </source>
</evidence>
<comment type="caution">
    <text evidence="5">The sequence shown here is derived from an EMBL/GenBank/DDBJ whole genome shotgun (WGS) entry which is preliminary data.</text>
</comment>
<gene>
    <name evidence="5" type="ORF">I5677_11940</name>
</gene>
<protein>
    <submittedName>
        <fullName evidence="5">Winged helix-turn-helix transcriptional regulator</fullName>
    </submittedName>
</protein>
<dbReference type="InterPro" id="IPR011991">
    <property type="entry name" value="ArsR-like_HTH"/>
</dbReference>
<dbReference type="SUPFAM" id="SSF46785">
    <property type="entry name" value="Winged helix' DNA-binding domain"/>
    <property type="match status" value="1"/>
</dbReference>
<dbReference type="Proteomes" id="UP000623269">
    <property type="component" value="Unassembled WGS sequence"/>
</dbReference>
<evidence type="ECO:0000256" key="3">
    <source>
        <dbReference type="ARBA" id="ARBA00023163"/>
    </source>
</evidence>
<dbReference type="PROSITE" id="PS50987">
    <property type="entry name" value="HTH_ARSR_2"/>
    <property type="match status" value="1"/>
</dbReference>
<keyword evidence="2" id="KW-0238">DNA-binding</keyword>
<dbReference type="AlphaFoldDB" id="A0A8J7L315"/>
<dbReference type="InterPro" id="IPR051081">
    <property type="entry name" value="HTH_MetalResp_TranReg"/>
</dbReference>
<dbReference type="Gene3D" id="1.10.10.10">
    <property type="entry name" value="Winged helix-like DNA-binding domain superfamily/Winged helix DNA-binding domain"/>
    <property type="match status" value="1"/>
</dbReference>
<sequence>MSIKVNQELDPIFETIMLLYHCYDLEKMKNTVIKELNESGYKGEEFYQKHFKLQEKYYRAFQKNRVTSEWDAFYFKDTSWDFFCSFITPFLIDRNLVNSISELTDAEILSIILQNNDEIFEEDKSDYINLPYEEFIQVDHLISFINHFELTENENWKMLLIMRNLKTYYNNFAEIIKKNIPVYEKSIDAIKSSVDKHVTQYRRKYGTEEKVREFIKQYNLEQCEVLKVMPTLVSATAVIIIANTCYIGFLVDKVMAEGFHNNENEYLLTCLKAMSDNSKMEILTSLKKSPKYATELAAQLGLTTATVSHHMNNLLIAQMVYVEKENGKYYYHINEATVKNLLDRLYDKLLK</sequence>
<dbReference type="SMART" id="SM00418">
    <property type="entry name" value="HTH_ARSR"/>
    <property type="match status" value="1"/>
</dbReference>
<keyword evidence="6" id="KW-1185">Reference proteome</keyword>
<dbReference type="InterPro" id="IPR036388">
    <property type="entry name" value="WH-like_DNA-bd_sf"/>
</dbReference>
<dbReference type="InterPro" id="IPR001845">
    <property type="entry name" value="HTH_ArsR_DNA-bd_dom"/>
</dbReference>
<dbReference type="GO" id="GO:0003677">
    <property type="term" value="F:DNA binding"/>
    <property type="evidence" value="ECO:0007669"/>
    <property type="project" value="UniProtKB-KW"/>
</dbReference>
<evidence type="ECO:0000256" key="1">
    <source>
        <dbReference type="ARBA" id="ARBA00023015"/>
    </source>
</evidence>
<dbReference type="PRINTS" id="PR00778">
    <property type="entry name" value="HTHARSR"/>
</dbReference>
<evidence type="ECO:0000313" key="5">
    <source>
        <dbReference type="EMBL" id="MBH1941603.1"/>
    </source>
</evidence>
<evidence type="ECO:0000256" key="2">
    <source>
        <dbReference type="ARBA" id="ARBA00023125"/>
    </source>
</evidence>
<name>A0A8J7L315_9FIRM</name>
<dbReference type="RefSeq" id="WP_197661846.1">
    <property type="nucleotide sequence ID" value="NZ_JAEAGR010000012.1"/>
</dbReference>
<keyword evidence="3" id="KW-0804">Transcription</keyword>
<reference evidence="5" key="1">
    <citation type="submission" date="2020-12" db="EMBL/GenBank/DDBJ databases">
        <title>M. sibirica DSM 26468T genome.</title>
        <authorList>
            <person name="Thieme N."/>
            <person name="Rettenmaier R."/>
            <person name="Zverlov V."/>
            <person name="Liebl W."/>
        </authorList>
    </citation>
    <scope>NUCLEOTIDE SEQUENCE</scope>
    <source>
        <strain evidence="5">DSM 26468</strain>
    </source>
</reference>
<dbReference type="InterPro" id="IPR036390">
    <property type="entry name" value="WH_DNA-bd_sf"/>
</dbReference>
<dbReference type="CDD" id="cd00090">
    <property type="entry name" value="HTH_ARSR"/>
    <property type="match status" value="1"/>
</dbReference>
<accession>A0A8J7L315</accession>
<dbReference type="PANTHER" id="PTHR33154:SF18">
    <property type="entry name" value="ARSENICAL RESISTANCE OPERON REPRESSOR"/>
    <property type="match status" value="1"/>
</dbReference>
<proteinExistence type="predicted"/>
<feature type="domain" description="HTH arsR-type" evidence="4">
    <location>
        <begin position="259"/>
        <end position="351"/>
    </location>
</feature>
<dbReference type="GO" id="GO:0003700">
    <property type="term" value="F:DNA-binding transcription factor activity"/>
    <property type="evidence" value="ECO:0007669"/>
    <property type="project" value="InterPro"/>
</dbReference>
<dbReference type="EMBL" id="JAEAGR010000012">
    <property type="protein sequence ID" value="MBH1941603.1"/>
    <property type="molecule type" value="Genomic_DNA"/>
</dbReference>